<comment type="caution">
    <text evidence="1">The sequence shown here is derived from an EMBL/GenBank/DDBJ whole genome shotgun (WGS) entry which is preliminary data.</text>
</comment>
<dbReference type="SMART" id="SM00855">
    <property type="entry name" value="PGAM"/>
    <property type="match status" value="1"/>
</dbReference>
<dbReference type="Proteomes" id="UP001596022">
    <property type="component" value="Unassembled WGS sequence"/>
</dbReference>
<dbReference type="SUPFAM" id="SSF53254">
    <property type="entry name" value="Phosphoglycerate mutase-like"/>
    <property type="match status" value="1"/>
</dbReference>
<dbReference type="EMBL" id="JBHSFW010000001">
    <property type="protein sequence ID" value="MFC4617582.1"/>
    <property type="molecule type" value="Genomic_DNA"/>
</dbReference>
<gene>
    <name evidence="1" type="ORF">ACFO4N_02425</name>
</gene>
<name>A0ABV9GHZ2_9BACL</name>
<organism evidence="1 2">
    <name type="scientific">Camelliibacillus cellulosilyticus</name>
    <dbReference type="NCBI Taxonomy" id="2174486"/>
    <lineage>
        <taxon>Bacteria</taxon>
        <taxon>Bacillati</taxon>
        <taxon>Bacillota</taxon>
        <taxon>Bacilli</taxon>
        <taxon>Bacillales</taxon>
        <taxon>Sporolactobacillaceae</taxon>
        <taxon>Camelliibacillus</taxon>
    </lineage>
</organism>
<proteinExistence type="predicted"/>
<evidence type="ECO:0000313" key="1">
    <source>
        <dbReference type="EMBL" id="MFC4617582.1"/>
    </source>
</evidence>
<dbReference type="InterPro" id="IPR050275">
    <property type="entry name" value="PGM_Phosphatase"/>
</dbReference>
<dbReference type="InterPro" id="IPR013078">
    <property type="entry name" value="His_Pase_superF_clade-1"/>
</dbReference>
<dbReference type="PANTHER" id="PTHR48100:SF1">
    <property type="entry name" value="HISTIDINE PHOSPHATASE FAMILY PROTEIN-RELATED"/>
    <property type="match status" value="1"/>
</dbReference>
<dbReference type="PANTHER" id="PTHR48100">
    <property type="entry name" value="BROAD-SPECIFICITY PHOSPHATASE YOR283W-RELATED"/>
    <property type="match status" value="1"/>
</dbReference>
<evidence type="ECO:0000313" key="2">
    <source>
        <dbReference type="Proteomes" id="UP001596022"/>
    </source>
</evidence>
<protein>
    <submittedName>
        <fullName evidence="1">Histidine phosphatase family protein</fullName>
    </submittedName>
</protein>
<dbReference type="InterPro" id="IPR029033">
    <property type="entry name" value="His_PPase_superfam"/>
</dbReference>
<sequence length="183" mass="20406">MPNIYLIRHAQAEGQAHDAPLTIKGMKGAEALADFLRDSRIQAIYSSPYKRALQTASPLAQKLGLTIEVDERLGERILSSQNMPDWLECLQATFKDLDLAYEGGESSRMAIDRAMRALHDILLTGVEKAAAVTHGNLLSLMLHHIDPSYGFDTWVGLTNPDVFCLSVLDGQFKVQRIWEEKLV</sequence>
<reference evidence="2" key="1">
    <citation type="journal article" date="2019" name="Int. J. Syst. Evol. Microbiol.">
        <title>The Global Catalogue of Microorganisms (GCM) 10K type strain sequencing project: providing services to taxonomists for standard genome sequencing and annotation.</title>
        <authorList>
            <consortium name="The Broad Institute Genomics Platform"/>
            <consortium name="The Broad Institute Genome Sequencing Center for Infectious Disease"/>
            <person name="Wu L."/>
            <person name="Ma J."/>
        </authorList>
    </citation>
    <scope>NUCLEOTIDE SEQUENCE [LARGE SCALE GENOMIC DNA]</scope>
    <source>
        <strain evidence="2">CGMCC 1.16306</strain>
    </source>
</reference>
<dbReference type="Gene3D" id="3.40.50.1240">
    <property type="entry name" value="Phosphoglycerate mutase-like"/>
    <property type="match status" value="1"/>
</dbReference>
<accession>A0ABV9GHZ2</accession>
<keyword evidence="2" id="KW-1185">Reference proteome</keyword>
<dbReference type="CDD" id="cd07067">
    <property type="entry name" value="HP_PGM_like"/>
    <property type="match status" value="1"/>
</dbReference>
<dbReference type="RefSeq" id="WP_376844618.1">
    <property type="nucleotide sequence ID" value="NZ_JBHSFW010000001.1"/>
</dbReference>
<dbReference type="Pfam" id="PF00300">
    <property type="entry name" value="His_Phos_1"/>
    <property type="match status" value="1"/>
</dbReference>